<keyword evidence="4" id="KW-0533">Nickel</keyword>
<organism evidence="7 8">
    <name type="scientific">Kordiimonas lipolytica</name>
    <dbReference type="NCBI Taxonomy" id="1662421"/>
    <lineage>
        <taxon>Bacteria</taxon>
        <taxon>Pseudomonadati</taxon>
        <taxon>Pseudomonadota</taxon>
        <taxon>Alphaproteobacteria</taxon>
        <taxon>Kordiimonadales</taxon>
        <taxon>Kordiimonadaceae</taxon>
        <taxon>Kordiimonas</taxon>
    </lineage>
</organism>
<dbReference type="SUPFAM" id="SSF56762">
    <property type="entry name" value="HydB/Nqo4-like"/>
    <property type="match status" value="1"/>
</dbReference>
<dbReference type="RefSeq" id="WP_068148982.1">
    <property type="nucleotide sequence ID" value="NZ_JBHSCR010000013.1"/>
</dbReference>
<protein>
    <submittedName>
        <fullName evidence="7">Nickel-dependent hydrogenase large subunit</fullName>
    </submittedName>
</protein>
<dbReference type="Pfam" id="PF00374">
    <property type="entry name" value="NiFeSe_Hases"/>
    <property type="match status" value="2"/>
</dbReference>
<dbReference type="Gene3D" id="1.10.645.10">
    <property type="entry name" value="Cytochrome-c3 Hydrogenase, chain B"/>
    <property type="match status" value="1"/>
</dbReference>
<reference evidence="8" key="1">
    <citation type="journal article" date="2019" name="Int. J. Syst. Evol. Microbiol.">
        <title>The Global Catalogue of Microorganisms (GCM) 10K type strain sequencing project: providing services to taxonomists for standard genome sequencing and annotation.</title>
        <authorList>
            <consortium name="The Broad Institute Genomics Platform"/>
            <consortium name="The Broad Institute Genome Sequencing Center for Infectious Disease"/>
            <person name="Wu L."/>
            <person name="Ma J."/>
        </authorList>
    </citation>
    <scope>NUCLEOTIDE SEQUENCE [LARGE SCALE GENOMIC DNA]</scope>
    <source>
        <strain evidence="8">CGMCC 1.15304</strain>
    </source>
</reference>
<evidence type="ECO:0000256" key="5">
    <source>
        <dbReference type="ARBA" id="ARBA00022723"/>
    </source>
</evidence>
<comment type="caution">
    <text evidence="7">The sequence shown here is derived from an EMBL/GenBank/DDBJ whole genome shotgun (WGS) entry which is preliminary data.</text>
</comment>
<comment type="cofactor">
    <cofactor evidence="1">
        <name>Ni(2+)</name>
        <dbReference type="ChEBI" id="CHEBI:49786"/>
    </cofactor>
</comment>
<dbReference type="InterPro" id="IPR029014">
    <property type="entry name" value="NiFe-Hase_large"/>
</dbReference>
<accession>A0ABV8UDT4</accession>
<name>A0ABV8UDT4_9PROT</name>
<dbReference type="InterPro" id="IPR018194">
    <property type="entry name" value="Ni-dep_hyd_lsu_Ni_BS"/>
</dbReference>
<evidence type="ECO:0000256" key="3">
    <source>
        <dbReference type="ARBA" id="ARBA00009292"/>
    </source>
</evidence>
<evidence type="ECO:0000256" key="1">
    <source>
        <dbReference type="ARBA" id="ARBA00001967"/>
    </source>
</evidence>
<evidence type="ECO:0000256" key="6">
    <source>
        <dbReference type="ARBA" id="ARBA00023002"/>
    </source>
</evidence>
<comment type="similarity">
    <text evidence="3">Belongs to the [NiFe]/[NiFeSe] hydrogenase large subunit family.</text>
</comment>
<evidence type="ECO:0000256" key="4">
    <source>
        <dbReference type="ARBA" id="ARBA00022596"/>
    </source>
</evidence>
<dbReference type="InterPro" id="IPR050867">
    <property type="entry name" value="NiFe/NiFeSe_hydrgnase_LSU"/>
</dbReference>
<dbReference type="EMBL" id="JBHSCR010000013">
    <property type="protein sequence ID" value="MFC4348604.1"/>
    <property type="molecule type" value="Genomic_DNA"/>
</dbReference>
<dbReference type="PANTHER" id="PTHR42958">
    <property type="entry name" value="HYDROGENASE-2 LARGE CHAIN"/>
    <property type="match status" value="1"/>
</dbReference>
<dbReference type="PROSITE" id="PS00507">
    <property type="entry name" value="NI_HGENASE_L_1"/>
    <property type="match status" value="1"/>
</dbReference>
<sequence>MSRLIMGPFNRIEGDLEVRLDVSSGYVNKAFVTSPMYRGFERILTGKPVSDALVYAPRICGICSVSQSVAAAKAMAMTQGLTPSPNGLIATNLIHACENAADHLTHFYLFFMPDFAREIYQGESWYEEIADRFKSVSGRAPAEMLPARANFMQIMGHLAGKWPHTLTIQPGGVTKQIGKSEKTALEVILASFRRFLEGSLFGCALEEIAGISNIQELWAWHSNDRASKSDFGRFLHVSKALRLESLGHTNNGLMSFGAYEVGGEFLFNRGTYADGARQALAPETITEEATSSWYEDLETPKNPYDGSTLPQIDKEDAYSWCKSPRYDGRVMEVGAYPRQVISGHPLAVDLWANGGANVFSRVVCRMLELAILVPAMQKWVGELEDKMPFCVRGSSETITGNGLGLTEAARGSLGHWLCAEDGIIKNYQIVAPTSWNFSPRDHQGIPGPLEQALEGAPIRSGETEPVSVQHIVRSFDPCLVCTVH</sequence>
<dbReference type="InterPro" id="IPR001501">
    <property type="entry name" value="Ni-dep_hyd_lsu"/>
</dbReference>
<comment type="subcellular location">
    <subcellularLocation>
        <location evidence="2">Cell envelope</location>
    </subcellularLocation>
</comment>
<dbReference type="Proteomes" id="UP001595776">
    <property type="component" value="Unassembled WGS sequence"/>
</dbReference>
<evidence type="ECO:0000256" key="2">
    <source>
        <dbReference type="ARBA" id="ARBA00004196"/>
    </source>
</evidence>
<keyword evidence="6" id="KW-0560">Oxidoreductase</keyword>
<gene>
    <name evidence="7" type="ORF">ACFO5Q_12190</name>
</gene>
<evidence type="ECO:0000313" key="7">
    <source>
        <dbReference type="EMBL" id="MFC4348604.1"/>
    </source>
</evidence>
<evidence type="ECO:0000313" key="8">
    <source>
        <dbReference type="Proteomes" id="UP001595776"/>
    </source>
</evidence>
<keyword evidence="8" id="KW-1185">Reference proteome</keyword>
<proteinExistence type="inferred from homology"/>
<keyword evidence="5" id="KW-0479">Metal-binding</keyword>
<dbReference type="PANTHER" id="PTHR42958:SF4">
    <property type="entry name" value="HYDROGENASE EXPRESSION_FORMATION PROTEIN HUPK"/>
    <property type="match status" value="1"/>
</dbReference>